<accession>E3HAG6</accession>
<dbReference type="HOGENOM" id="CLU_1545401_0_0_0"/>
<dbReference type="GO" id="GO:0015627">
    <property type="term" value="C:type II protein secretion system complex"/>
    <property type="evidence" value="ECO:0007669"/>
    <property type="project" value="TreeGrafter"/>
</dbReference>
<proteinExistence type="predicted"/>
<dbReference type="STRING" id="572544.Ilyop_0251"/>
<evidence type="ECO:0008006" key="3">
    <source>
        <dbReference type="Google" id="ProtNLM"/>
    </source>
</evidence>
<name>E3HAG6_ILYPC</name>
<evidence type="ECO:0000313" key="1">
    <source>
        <dbReference type="EMBL" id="ADO82040.1"/>
    </source>
</evidence>
<dbReference type="Gene3D" id="1.10.150.280">
    <property type="entry name" value="AF1531-like domain"/>
    <property type="match status" value="1"/>
</dbReference>
<protein>
    <recommendedName>
        <fullName evidence="3">Competence protein ComEA helix-hairpin-helix repeat protein</fullName>
    </recommendedName>
</protein>
<dbReference type="RefSeq" id="WP_013386711.1">
    <property type="nucleotide sequence ID" value="NC_014632.1"/>
</dbReference>
<dbReference type="OrthoDB" id="87517at2"/>
<evidence type="ECO:0000313" key="2">
    <source>
        <dbReference type="Proteomes" id="UP000006875"/>
    </source>
</evidence>
<keyword evidence="2" id="KW-1185">Reference proteome</keyword>
<dbReference type="PANTHER" id="PTHR21180:SF32">
    <property type="entry name" value="ENDONUCLEASE_EXONUCLEASE_PHOSPHATASE FAMILY DOMAIN-CONTAINING PROTEIN 1"/>
    <property type="match status" value="1"/>
</dbReference>
<dbReference type="eggNOG" id="COG1555">
    <property type="taxonomic scope" value="Bacteria"/>
</dbReference>
<dbReference type="Proteomes" id="UP000006875">
    <property type="component" value="Chromosome"/>
</dbReference>
<dbReference type="PANTHER" id="PTHR21180">
    <property type="entry name" value="ENDONUCLEASE/EXONUCLEASE/PHOSPHATASE FAMILY DOMAIN-CONTAINING PROTEIN 1"/>
    <property type="match status" value="1"/>
</dbReference>
<dbReference type="SUPFAM" id="SSF47781">
    <property type="entry name" value="RuvA domain 2-like"/>
    <property type="match status" value="1"/>
</dbReference>
<organism evidence="1 2">
    <name type="scientific">Ilyobacter polytropus (strain ATCC 51220 / DSM 2926 / LMG 16218 / CuHBu1)</name>
    <dbReference type="NCBI Taxonomy" id="572544"/>
    <lineage>
        <taxon>Bacteria</taxon>
        <taxon>Fusobacteriati</taxon>
        <taxon>Fusobacteriota</taxon>
        <taxon>Fusobacteriia</taxon>
        <taxon>Fusobacteriales</taxon>
        <taxon>Fusobacteriaceae</taxon>
        <taxon>Ilyobacter</taxon>
    </lineage>
</organism>
<reference evidence="1 2" key="1">
    <citation type="journal article" date="2010" name="Stand. Genomic Sci.">
        <title>Complete genome sequence of Ilyobacter polytropus type strain (CuHbu1).</title>
        <authorList>
            <person name="Sikorski J."/>
            <person name="Chertkov O."/>
            <person name="Lapidus A."/>
            <person name="Nolan M."/>
            <person name="Lucas S."/>
            <person name="Del Rio T.G."/>
            <person name="Tice H."/>
            <person name="Cheng J.F."/>
            <person name="Tapia R."/>
            <person name="Han C."/>
            <person name="Goodwin L."/>
            <person name="Pitluck S."/>
            <person name="Liolios K."/>
            <person name="Ivanova N."/>
            <person name="Mavromatis K."/>
            <person name="Mikhailova N."/>
            <person name="Pati A."/>
            <person name="Chen A."/>
            <person name="Palaniappan K."/>
            <person name="Land M."/>
            <person name="Hauser L."/>
            <person name="Chang Y.J."/>
            <person name="Jeffries C.D."/>
            <person name="Brambilla E."/>
            <person name="Yasawong M."/>
            <person name="Rohde M."/>
            <person name="Pukall R."/>
            <person name="Spring S."/>
            <person name="Goker M."/>
            <person name="Woyke T."/>
            <person name="Bristow J."/>
            <person name="Eisen J.A."/>
            <person name="Markowitz V."/>
            <person name="Hugenholtz P."/>
            <person name="Kyrpides N.C."/>
            <person name="Klenk H.P."/>
        </authorList>
    </citation>
    <scope>NUCLEOTIDE SEQUENCE [LARGE SCALE GENOMIC DNA]</scope>
    <source>
        <strain evidence="2">ATCC 51220 / DSM 2926 / LMG 16218 / CuHBu1</strain>
    </source>
</reference>
<gene>
    <name evidence="1" type="ordered locus">Ilyop_0251</name>
</gene>
<dbReference type="EMBL" id="CP002281">
    <property type="protein sequence ID" value="ADO82040.1"/>
    <property type="molecule type" value="Genomic_DNA"/>
</dbReference>
<dbReference type="KEGG" id="ipo:Ilyop_0251"/>
<dbReference type="InterPro" id="IPR051675">
    <property type="entry name" value="Endo/Exo/Phosphatase_dom_1"/>
</dbReference>
<dbReference type="AlphaFoldDB" id="E3HAG6"/>
<dbReference type="Pfam" id="PF12836">
    <property type="entry name" value="HHH_3"/>
    <property type="match status" value="1"/>
</dbReference>
<sequence length="182" mass="21772">MSENRKFLLLILLILGIFAGEKLYKNFNTEKNKKESKYELTVTRNAYKDKNKPLDINKATVDTMLKNGINLRYAEGIDEYREITGGFQNIEELRRIKGIGAKTLEKISGKVKVYEKAKRNKLYINEASDKILLYFGFTKKEIKKIRKKQKENFKINSNIEFRELLDDERYYYFKDFVQYERY</sequence>
<dbReference type="InterPro" id="IPR010994">
    <property type="entry name" value="RuvA_2-like"/>
</dbReference>
<dbReference type="GO" id="GO:0015628">
    <property type="term" value="P:protein secretion by the type II secretion system"/>
    <property type="evidence" value="ECO:0007669"/>
    <property type="project" value="TreeGrafter"/>
</dbReference>